<gene>
    <name evidence="2" type="ORF">PFISCL1PPCAC_1609</name>
</gene>
<sequence>LMLMLLVLLYIRLSRGDPNLEDEAMDDSCDDEPVEKGIKTLCYFSTKRKSGSETVDRKKEFQVSDICDGNLISLHDLSENHDDLTPWKGAAICKAHLNELSRQFFKLGKRDVPHVRENGERCHTCVFPDFHSANGALAPKRMSYQMPRNVLLEKNFLVPVGIPLCQRHYRAISKTPNPLPVMPVVPINAASIYNDNGQSQQEETMNSGELIPVNNPILDDDTILDNTLTMNDGMIPVNIPIVDDDAILNNDPILEDGLIDIDNPLPQELILDGTESISSQGSIVADSVIADPTYCGEKKEKEEYVCHYEKFVRTAGISRAVCTMPFSQYVDRTKKEKARTQVKVLDLILDMTTDTPESRAYLKTLILEYWADHPPRDEKVLLDAVMKGVSDAFNKASNYNEKLSILSIFALSIQYKTISNYIPNLSERMWREAKKRAMSPKKEHPNTLMRERYDPAKINFFISCITSPAVLVTLPYGEQRTKDSSGNVVILPNTVRNNGIYETIEICERLALESGNKDLVVSNSTAYRILSMLPSLRSTSQTCVDYFQADATMAFIKFRETLTKLDDMKQMDSAEVATFKRAFEQSRVQSRKAGQ</sequence>
<keyword evidence="1" id="KW-0732">Signal</keyword>
<reference evidence="2" key="1">
    <citation type="submission" date="2023-10" db="EMBL/GenBank/DDBJ databases">
        <title>Genome assembly of Pristionchus species.</title>
        <authorList>
            <person name="Yoshida K."/>
            <person name="Sommer R.J."/>
        </authorList>
    </citation>
    <scope>NUCLEOTIDE SEQUENCE</scope>
    <source>
        <strain evidence="2">RS5133</strain>
    </source>
</reference>
<feature type="signal peptide" evidence="1">
    <location>
        <begin position="1"/>
        <end position="16"/>
    </location>
</feature>
<proteinExistence type="predicted"/>
<dbReference type="AlphaFoldDB" id="A0AAV5USZ9"/>
<name>A0AAV5USZ9_9BILA</name>
<comment type="caution">
    <text evidence="2">The sequence shown here is derived from an EMBL/GenBank/DDBJ whole genome shotgun (WGS) entry which is preliminary data.</text>
</comment>
<keyword evidence="3" id="KW-1185">Reference proteome</keyword>
<feature type="chain" id="PRO_5044022939" evidence="1">
    <location>
        <begin position="17"/>
        <end position="595"/>
    </location>
</feature>
<organism evidence="2 3">
    <name type="scientific">Pristionchus fissidentatus</name>
    <dbReference type="NCBI Taxonomy" id="1538716"/>
    <lineage>
        <taxon>Eukaryota</taxon>
        <taxon>Metazoa</taxon>
        <taxon>Ecdysozoa</taxon>
        <taxon>Nematoda</taxon>
        <taxon>Chromadorea</taxon>
        <taxon>Rhabditida</taxon>
        <taxon>Rhabditina</taxon>
        <taxon>Diplogasteromorpha</taxon>
        <taxon>Diplogasteroidea</taxon>
        <taxon>Neodiplogasteridae</taxon>
        <taxon>Pristionchus</taxon>
    </lineage>
</organism>
<feature type="non-terminal residue" evidence="2">
    <location>
        <position position="1"/>
    </location>
</feature>
<evidence type="ECO:0000256" key="1">
    <source>
        <dbReference type="SAM" id="SignalP"/>
    </source>
</evidence>
<protein>
    <submittedName>
        <fullName evidence="2">Uncharacterized protein</fullName>
    </submittedName>
</protein>
<evidence type="ECO:0000313" key="2">
    <source>
        <dbReference type="EMBL" id="GMT10312.1"/>
    </source>
</evidence>
<accession>A0AAV5USZ9</accession>
<evidence type="ECO:0000313" key="3">
    <source>
        <dbReference type="Proteomes" id="UP001432322"/>
    </source>
</evidence>
<dbReference type="EMBL" id="BTSY01000001">
    <property type="protein sequence ID" value="GMT10312.1"/>
    <property type="molecule type" value="Genomic_DNA"/>
</dbReference>
<dbReference type="Proteomes" id="UP001432322">
    <property type="component" value="Unassembled WGS sequence"/>
</dbReference>